<evidence type="ECO:0000313" key="1">
    <source>
        <dbReference type="EMBL" id="KAE9384216.1"/>
    </source>
</evidence>
<proteinExistence type="predicted"/>
<sequence length="270" mass="29474">MPTVLSPTTAPAPKSLSSWSGSAVVHGRAVLTCRRYLTPEKPNNALLFDVNLYLYGSTSADHIVGLCFYFKQANDRFDSEDEPEVADVTANITFMPRSEEAVKSLLPEDASPSEYSFIGELIRLDLIGLQSQGFDCRRRPIFSVSGLASPVDNTTRSFTLTASPYTKLAKDNKFPSAFLSTFTIPETPRWSKLPTIAEGGYVTAEGFGVSVARDSNGFVQTIIVEAEKVTLQGKPSMPPIRKSLPISSTAGVKRRNKFSYADSVKKARTS</sequence>
<reference evidence="1" key="1">
    <citation type="journal article" date="2019" name="Environ. Microbiol.">
        <title>Fungal ecological strategies reflected in gene transcription - a case study of two litter decomposers.</title>
        <authorList>
            <person name="Barbi F."/>
            <person name="Kohler A."/>
            <person name="Barry K."/>
            <person name="Baskaran P."/>
            <person name="Daum C."/>
            <person name="Fauchery L."/>
            <person name="Ihrmark K."/>
            <person name="Kuo A."/>
            <person name="LaButti K."/>
            <person name="Lipzen A."/>
            <person name="Morin E."/>
            <person name="Grigoriev I.V."/>
            <person name="Henrissat B."/>
            <person name="Lindahl B."/>
            <person name="Martin F."/>
        </authorList>
    </citation>
    <scope>NUCLEOTIDE SEQUENCE</scope>
    <source>
        <strain evidence="1">JB14</strain>
    </source>
</reference>
<protein>
    <submittedName>
        <fullName evidence="1">Uncharacterized protein</fullName>
    </submittedName>
</protein>
<keyword evidence="2" id="KW-1185">Reference proteome</keyword>
<gene>
    <name evidence="1" type="ORF">BT96DRAFT_1100515</name>
</gene>
<organism evidence="1 2">
    <name type="scientific">Gymnopus androsaceus JB14</name>
    <dbReference type="NCBI Taxonomy" id="1447944"/>
    <lineage>
        <taxon>Eukaryota</taxon>
        <taxon>Fungi</taxon>
        <taxon>Dikarya</taxon>
        <taxon>Basidiomycota</taxon>
        <taxon>Agaricomycotina</taxon>
        <taxon>Agaricomycetes</taxon>
        <taxon>Agaricomycetidae</taxon>
        <taxon>Agaricales</taxon>
        <taxon>Marasmiineae</taxon>
        <taxon>Omphalotaceae</taxon>
        <taxon>Gymnopus</taxon>
    </lineage>
</organism>
<accession>A0A6A4GF99</accession>
<dbReference type="AlphaFoldDB" id="A0A6A4GF99"/>
<dbReference type="Proteomes" id="UP000799118">
    <property type="component" value="Unassembled WGS sequence"/>
</dbReference>
<dbReference type="EMBL" id="ML770190">
    <property type="protein sequence ID" value="KAE9384216.1"/>
    <property type="molecule type" value="Genomic_DNA"/>
</dbReference>
<name>A0A6A4GF99_9AGAR</name>
<evidence type="ECO:0000313" key="2">
    <source>
        <dbReference type="Proteomes" id="UP000799118"/>
    </source>
</evidence>